<feature type="signal peptide" evidence="1">
    <location>
        <begin position="1"/>
        <end position="27"/>
    </location>
</feature>
<dbReference type="EMBL" id="BPVZ01000088">
    <property type="protein sequence ID" value="GKV30789.1"/>
    <property type="molecule type" value="Genomic_DNA"/>
</dbReference>
<evidence type="ECO:0000313" key="3">
    <source>
        <dbReference type="Proteomes" id="UP001054252"/>
    </source>
</evidence>
<sequence length="81" mass="8964">MAISRGSVVVFLMALLVCALLIKMGDANPNAEPCTNTHGEENQRCNEEEHVEEDDFDDTYKIVNNVRISSPFGVDMIVLGH</sequence>
<proteinExistence type="predicted"/>
<keyword evidence="1" id="KW-0732">Signal</keyword>
<gene>
    <name evidence="2" type="ORF">SLEP1_g39565</name>
</gene>
<keyword evidence="3" id="KW-1185">Reference proteome</keyword>
<evidence type="ECO:0000313" key="2">
    <source>
        <dbReference type="EMBL" id="GKV30789.1"/>
    </source>
</evidence>
<feature type="chain" id="PRO_5043630006" evidence="1">
    <location>
        <begin position="28"/>
        <end position="81"/>
    </location>
</feature>
<evidence type="ECO:0000256" key="1">
    <source>
        <dbReference type="SAM" id="SignalP"/>
    </source>
</evidence>
<organism evidence="2 3">
    <name type="scientific">Rubroshorea leprosula</name>
    <dbReference type="NCBI Taxonomy" id="152421"/>
    <lineage>
        <taxon>Eukaryota</taxon>
        <taxon>Viridiplantae</taxon>
        <taxon>Streptophyta</taxon>
        <taxon>Embryophyta</taxon>
        <taxon>Tracheophyta</taxon>
        <taxon>Spermatophyta</taxon>
        <taxon>Magnoliopsida</taxon>
        <taxon>eudicotyledons</taxon>
        <taxon>Gunneridae</taxon>
        <taxon>Pentapetalae</taxon>
        <taxon>rosids</taxon>
        <taxon>malvids</taxon>
        <taxon>Malvales</taxon>
        <taxon>Dipterocarpaceae</taxon>
        <taxon>Rubroshorea</taxon>
    </lineage>
</organism>
<comment type="caution">
    <text evidence="2">The sequence shown here is derived from an EMBL/GenBank/DDBJ whole genome shotgun (WGS) entry which is preliminary data.</text>
</comment>
<reference evidence="2 3" key="1">
    <citation type="journal article" date="2021" name="Commun. Biol.">
        <title>The genome of Shorea leprosula (Dipterocarpaceae) highlights the ecological relevance of drought in aseasonal tropical rainforests.</title>
        <authorList>
            <person name="Ng K.K.S."/>
            <person name="Kobayashi M.J."/>
            <person name="Fawcett J.A."/>
            <person name="Hatakeyama M."/>
            <person name="Paape T."/>
            <person name="Ng C.H."/>
            <person name="Ang C.C."/>
            <person name="Tnah L.H."/>
            <person name="Lee C.T."/>
            <person name="Nishiyama T."/>
            <person name="Sese J."/>
            <person name="O'Brien M.J."/>
            <person name="Copetti D."/>
            <person name="Mohd Noor M.I."/>
            <person name="Ong R.C."/>
            <person name="Putra M."/>
            <person name="Sireger I.Z."/>
            <person name="Indrioko S."/>
            <person name="Kosugi Y."/>
            <person name="Izuno A."/>
            <person name="Isagi Y."/>
            <person name="Lee S.L."/>
            <person name="Shimizu K.K."/>
        </authorList>
    </citation>
    <scope>NUCLEOTIDE SEQUENCE [LARGE SCALE GENOMIC DNA]</scope>
    <source>
        <strain evidence="2">214</strain>
    </source>
</reference>
<dbReference type="Proteomes" id="UP001054252">
    <property type="component" value="Unassembled WGS sequence"/>
</dbReference>
<accession>A0AAV5L1A5</accession>
<name>A0AAV5L1A5_9ROSI</name>
<dbReference type="AlphaFoldDB" id="A0AAV5L1A5"/>
<protein>
    <submittedName>
        <fullName evidence="2">Uncharacterized protein</fullName>
    </submittedName>
</protein>